<dbReference type="GO" id="GO:0006412">
    <property type="term" value="P:translation"/>
    <property type="evidence" value="ECO:0007669"/>
    <property type="project" value="InterPro"/>
</dbReference>
<organism evidence="4 5">
    <name type="scientific">Romanomermis culicivorax</name>
    <name type="common">Nematode worm</name>
    <dbReference type="NCBI Taxonomy" id="13658"/>
    <lineage>
        <taxon>Eukaryota</taxon>
        <taxon>Metazoa</taxon>
        <taxon>Ecdysozoa</taxon>
        <taxon>Nematoda</taxon>
        <taxon>Enoplea</taxon>
        <taxon>Dorylaimia</taxon>
        <taxon>Mermithida</taxon>
        <taxon>Mermithoidea</taxon>
        <taxon>Mermithidae</taxon>
        <taxon>Romanomermis</taxon>
    </lineage>
</organism>
<proteinExistence type="predicted"/>
<sequence length="110" mass="12519">MESDIIDKEEMLGESSFNVNRDNWSVKAIRRKTTGTGRMRHLKKVHRRFRCIAQISVLRSIIDPDPKGDPKSPDYFAGPGPGILEISDPEPDPILLKFGTRYSSRSDTKF</sequence>
<evidence type="ECO:0000256" key="3">
    <source>
        <dbReference type="SAM" id="MobiDB-lite"/>
    </source>
</evidence>
<accession>A0A915IZG7</accession>
<dbReference type="GO" id="GO:0003723">
    <property type="term" value="F:RNA binding"/>
    <property type="evidence" value="ECO:0007669"/>
    <property type="project" value="TreeGrafter"/>
</dbReference>
<keyword evidence="4" id="KW-1185">Reference proteome</keyword>
<dbReference type="GO" id="GO:0022625">
    <property type="term" value="C:cytosolic large ribosomal subunit"/>
    <property type="evidence" value="ECO:0007669"/>
    <property type="project" value="TreeGrafter"/>
</dbReference>
<evidence type="ECO:0000313" key="4">
    <source>
        <dbReference type="Proteomes" id="UP000887565"/>
    </source>
</evidence>
<name>A0A915IZG7_ROMCU</name>
<keyword evidence="1" id="KW-0689">Ribosomal protein</keyword>
<dbReference type="AlphaFoldDB" id="A0A915IZG7"/>
<dbReference type="PANTHER" id="PTHR10768:SF0">
    <property type="entry name" value="RIBOSOMAL PROTEIN L37"/>
    <property type="match status" value="1"/>
</dbReference>
<keyword evidence="2" id="KW-0687">Ribonucleoprotein</keyword>
<evidence type="ECO:0000313" key="5">
    <source>
        <dbReference type="WBParaSite" id="nRc.2.0.1.t19520-RA"/>
    </source>
</evidence>
<dbReference type="Proteomes" id="UP000887565">
    <property type="component" value="Unplaced"/>
</dbReference>
<protein>
    <submittedName>
        <fullName evidence="5">Uncharacterized protein</fullName>
    </submittedName>
</protein>
<feature type="region of interest" description="Disordered" evidence="3">
    <location>
        <begin position="63"/>
        <end position="91"/>
    </location>
</feature>
<feature type="compositionally biased region" description="Basic and acidic residues" evidence="3">
    <location>
        <begin position="63"/>
        <end position="72"/>
    </location>
</feature>
<evidence type="ECO:0000256" key="1">
    <source>
        <dbReference type="ARBA" id="ARBA00022980"/>
    </source>
</evidence>
<dbReference type="WBParaSite" id="nRc.2.0.1.t19520-RA">
    <property type="protein sequence ID" value="nRc.2.0.1.t19520-RA"/>
    <property type="gene ID" value="nRc.2.0.1.g19520"/>
</dbReference>
<dbReference type="PANTHER" id="PTHR10768">
    <property type="entry name" value="60S RIBOSOMAL PROTEIN L37"/>
    <property type="match status" value="1"/>
</dbReference>
<evidence type="ECO:0000256" key="2">
    <source>
        <dbReference type="ARBA" id="ARBA00023274"/>
    </source>
</evidence>
<dbReference type="InterPro" id="IPR011331">
    <property type="entry name" value="Ribosomal_eL37/eL43"/>
</dbReference>
<dbReference type="GO" id="GO:0003735">
    <property type="term" value="F:structural constituent of ribosome"/>
    <property type="evidence" value="ECO:0007669"/>
    <property type="project" value="InterPro"/>
</dbReference>
<dbReference type="Gene3D" id="2.20.25.30">
    <property type="match status" value="1"/>
</dbReference>
<reference evidence="5" key="1">
    <citation type="submission" date="2022-11" db="UniProtKB">
        <authorList>
            <consortium name="WormBaseParasite"/>
        </authorList>
    </citation>
    <scope>IDENTIFICATION</scope>
</reference>